<evidence type="ECO:0000313" key="2">
    <source>
        <dbReference type="EMBL" id="KAJ4969979.1"/>
    </source>
</evidence>
<feature type="domain" description="DUF4283" evidence="1">
    <location>
        <begin position="53"/>
        <end position="103"/>
    </location>
</feature>
<proteinExistence type="predicted"/>
<dbReference type="Pfam" id="PF14111">
    <property type="entry name" value="DUF4283"/>
    <property type="match status" value="1"/>
</dbReference>
<name>A0A9Q0KGD2_9MAGN</name>
<comment type="caution">
    <text evidence="2">The sequence shown here is derived from an EMBL/GenBank/DDBJ whole genome shotgun (WGS) entry which is preliminary data.</text>
</comment>
<dbReference type="EMBL" id="JAMYWD010000005">
    <property type="protein sequence ID" value="KAJ4969979.1"/>
    <property type="molecule type" value="Genomic_DNA"/>
</dbReference>
<evidence type="ECO:0000313" key="3">
    <source>
        <dbReference type="Proteomes" id="UP001141806"/>
    </source>
</evidence>
<keyword evidence="3" id="KW-1185">Reference proteome</keyword>
<dbReference type="AlphaFoldDB" id="A0A9Q0KGD2"/>
<dbReference type="OrthoDB" id="994333at2759"/>
<accession>A0A9Q0KGD2</accession>
<dbReference type="Proteomes" id="UP001141806">
    <property type="component" value="Unassembled WGS sequence"/>
</dbReference>
<protein>
    <recommendedName>
        <fullName evidence="1">DUF4283 domain-containing protein</fullName>
    </recommendedName>
</protein>
<dbReference type="InterPro" id="IPR025558">
    <property type="entry name" value="DUF4283"/>
</dbReference>
<reference evidence="2" key="1">
    <citation type="journal article" date="2023" name="Plant J.">
        <title>The genome of the king protea, Protea cynaroides.</title>
        <authorList>
            <person name="Chang J."/>
            <person name="Duong T.A."/>
            <person name="Schoeman C."/>
            <person name="Ma X."/>
            <person name="Roodt D."/>
            <person name="Barker N."/>
            <person name="Li Z."/>
            <person name="Van de Peer Y."/>
            <person name="Mizrachi E."/>
        </authorList>
    </citation>
    <scope>NUCLEOTIDE SEQUENCE</scope>
    <source>
        <tissue evidence="2">Young leaves</tissue>
    </source>
</reference>
<evidence type="ECO:0000259" key="1">
    <source>
        <dbReference type="Pfam" id="PF14111"/>
    </source>
</evidence>
<sequence length="154" mass="17760">MATSTTGRMPTSHHNVNAREHLEEANSQPIVVADYFEKARSLSLLTTLGLLIVWHCKFLVEVSEYHDQKFLFKFKHELDLQIVLTEGPWTVFGTLILLGRWSESGVYAFNTQEFWLQFHEVPAPLFNLEFSHQQVAFISELSLALKLWGVQRGK</sequence>
<gene>
    <name evidence="2" type="ORF">NE237_003078</name>
</gene>
<organism evidence="2 3">
    <name type="scientific">Protea cynaroides</name>
    <dbReference type="NCBI Taxonomy" id="273540"/>
    <lineage>
        <taxon>Eukaryota</taxon>
        <taxon>Viridiplantae</taxon>
        <taxon>Streptophyta</taxon>
        <taxon>Embryophyta</taxon>
        <taxon>Tracheophyta</taxon>
        <taxon>Spermatophyta</taxon>
        <taxon>Magnoliopsida</taxon>
        <taxon>Proteales</taxon>
        <taxon>Proteaceae</taxon>
        <taxon>Protea</taxon>
    </lineage>
</organism>